<evidence type="ECO:0000256" key="4">
    <source>
        <dbReference type="SAM" id="MobiDB-lite"/>
    </source>
</evidence>
<evidence type="ECO:0000313" key="7">
    <source>
        <dbReference type="Proteomes" id="UP000271337"/>
    </source>
</evidence>
<dbReference type="OrthoDB" id="2406834at2759"/>
<feature type="region of interest" description="Disordered" evidence="4">
    <location>
        <begin position="182"/>
        <end position="212"/>
    </location>
</feature>
<evidence type="ECO:0000256" key="2">
    <source>
        <dbReference type="ARBA" id="ARBA00022723"/>
    </source>
</evidence>
<dbReference type="GO" id="GO:0008270">
    <property type="term" value="F:zinc ion binding"/>
    <property type="evidence" value="ECO:0007669"/>
    <property type="project" value="InterPro"/>
</dbReference>
<gene>
    <name evidence="6" type="ORF">D0867_06268</name>
</gene>
<dbReference type="Pfam" id="PF04082">
    <property type="entry name" value="Fungal_trans"/>
    <property type="match status" value="1"/>
</dbReference>
<feature type="compositionally biased region" description="Polar residues" evidence="4">
    <location>
        <begin position="92"/>
        <end position="107"/>
    </location>
</feature>
<dbReference type="CDD" id="cd00067">
    <property type="entry name" value="GAL4"/>
    <property type="match status" value="1"/>
</dbReference>
<protein>
    <recommendedName>
        <fullName evidence="5">Zn(2)-C6 fungal-type domain-containing protein</fullName>
    </recommendedName>
</protein>
<evidence type="ECO:0000256" key="3">
    <source>
        <dbReference type="ARBA" id="ARBA00023242"/>
    </source>
</evidence>
<dbReference type="VEuPathDB" id="FungiDB:BTJ68_10118"/>
<sequence>MVANPSLPSLRIVDPSNQACYLTRTNPAPSLSRSVFPCGFNASSLFPGPIAIRASLGGLQATKVTQGSPSLGRSPTFDPSPSAVVGGPDIIPSTTITHHVDATTPSAVKSEESSTPAEGGDPSSKPKQKRNKPTLSCLECVERKTKCDRARPCLACVKRQSACEYTAVANLIASADRNNVTKNKRRVTAPPSKIRKTSMSSGAVSPTPADNGWATIENRAHRKSMSSNGSSPFLLSNMPFSTSSPSNVFGVGQTHPFSNYWTCQGGLPEVISVLPSKEQADILIARYFEVVDPVYPFLHRRSFYADYERFWALSPEEKGASDASFIALHYAMYALGTQFMQFPSYAERSSSAEFYCSAANQALRVYSYLNRTSMRAIQAMLLMAYFLMNDNHASDAYAWAGIHLRQAYAMRLHRDPDIVVPEASVLEKQQRRKLWQAVFFQDTFLTVLLKLPPTATHSDVPADSLTDENELSLDGLDTCLGTHSRVENLMSINVIAPQQQVPLAPPQPHHIVDTETMKSDVPFIRCMWHLGNLVQENLSSPCSLSLPLANSPRHKDSLIASFRRLYKTFPSFLTMLDYSALQQQTTVHPRAVRQNLFLTSNYFHCLMLLHASENESAGVSANIKAALEAAHEAVWAFFKLWGLFETEAGVWWVFQHRAFEESLLIAHLLATVPQQDDEGLAISSKSDLIFAKCKDDIARMMDIMDRYSGGSLEMHKTRKDVLVEAFAKTNI</sequence>
<evidence type="ECO:0000259" key="5">
    <source>
        <dbReference type="PROSITE" id="PS50048"/>
    </source>
</evidence>
<dbReference type="GO" id="GO:0006351">
    <property type="term" value="P:DNA-templated transcription"/>
    <property type="evidence" value="ECO:0007669"/>
    <property type="project" value="InterPro"/>
</dbReference>
<dbReference type="PANTHER" id="PTHR31001:SF81">
    <property type="entry name" value="ZN(II)2CYS6 TRANSCRIPTION FACTOR"/>
    <property type="match status" value="1"/>
</dbReference>
<dbReference type="Gene3D" id="4.10.240.10">
    <property type="entry name" value="Zn(2)-C6 fungal-type DNA-binding domain"/>
    <property type="match status" value="1"/>
</dbReference>
<dbReference type="GO" id="GO:0003677">
    <property type="term" value="F:DNA binding"/>
    <property type="evidence" value="ECO:0007669"/>
    <property type="project" value="InterPro"/>
</dbReference>
<organism evidence="6 7">
    <name type="scientific">Hortaea werneckii</name>
    <name type="common">Black yeast</name>
    <name type="synonym">Cladosporium werneckii</name>
    <dbReference type="NCBI Taxonomy" id="91943"/>
    <lineage>
        <taxon>Eukaryota</taxon>
        <taxon>Fungi</taxon>
        <taxon>Dikarya</taxon>
        <taxon>Ascomycota</taxon>
        <taxon>Pezizomycotina</taxon>
        <taxon>Dothideomycetes</taxon>
        <taxon>Dothideomycetidae</taxon>
        <taxon>Mycosphaerellales</taxon>
        <taxon>Teratosphaeriaceae</taxon>
        <taxon>Hortaea</taxon>
    </lineage>
</organism>
<feature type="compositionally biased region" description="Polar residues" evidence="4">
    <location>
        <begin position="65"/>
        <end position="79"/>
    </location>
</feature>
<dbReference type="PROSITE" id="PS50048">
    <property type="entry name" value="ZN2_CY6_FUNGAL_2"/>
    <property type="match status" value="1"/>
</dbReference>
<dbReference type="GO" id="GO:0005634">
    <property type="term" value="C:nucleus"/>
    <property type="evidence" value="ECO:0007669"/>
    <property type="project" value="UniProtKB-SubCell"/>
</dbReference>
<dbReference type="CDD" id="cd12148">
    <property type="entry name" value="fungal_TF_MHR"/>
    <property type="match status" value="1"/>
</dbReference>
<accession>A0A3M6ZPA5</accession>
<dbReference type="Proteomes" id="UP000271337">
    <property type="component" value="Unassembled WGS sequence"/>
</dbReference>
<comment type="caution">
    <text evidence="6">The sequence shown here is derived from an EMBL/GenBank/DDBJ whole genome shotgun (WGS) entry which is preliminary data.</text>
</comment>
<dbReference type="Pfam" id="PF00172">
    <property type="entry name" value="Zn_clus"/>
    <property type="match status" value="1"/>
</dbReference>
<dbReference type="PANTHER" id="PTHR31001">
    <property type="entry name" value="UNCHARACTERIZED TRANSCRIPTIONAL REGULATORY PROTEIN"/>
    <property type="match status" value="1"/>
</dbReference>
<dbReference type="InterPro" id="IPR001138">
    <property type="entry name" value="Zn2Cys6_DnaBD"/>
</dbReference>
<evidence type="ECO:0000256" key="1">
    <source>
        <dbReference type="ARBA" id="ARBA00004123"/>
    </source>
</evidence>
<dbReference type="SMART" id="SM00066">
    <property type="entry name" value="GAL4"/>
    <property type="match status" value="1"/>
</dbReference>
<dbReference type="EMBL" id="QWIL01000601">
    <property type="protein sequence ID" value="RMY17103.1"/>
    <property type="molecule type" value="Genomic_DNA"/>
</dbReference>
<feature type="region of interest" description="Disordered" evidence="4">
    <location>
        <begin position="65"/>
        <end position="133"/>
    </location>
</feature>
<dbReference type="InterPro" id="IPR007219">
    <property type="entry name" value="XnlR_reg_dom"/>
</dbReference>
<feature type="domain" description="Zn(2)-C6 fungal-type" evidence="5">
    <location>
        <begin position="136"/>
        <end position="165"/>
    </location>
</feature>
<dbReference type="InterPro" id="IPR036864">
    <property type="entry name" value="Zn2-C6_fun-type_DNA-bd_sf"/>
</dbReference>
<evidence type="ECO:0000313" key="6">
    <source>
        <dbReference type="EMBL" id="RMY17103.1"/>
    </source>
</evidence>
<keyword evidence="2" id="KW-0479">Metal-binding</keyword>
<reference evidence="6 7" key="1">
    <citation type="journal article" date="2018" name="BMC Genomics">
        <title>Genomic evidence for intraspecific hybridization in a clonal and extremely halotolerant yeast.</title>
        <authorList>
            <person name="Gostincar C."/>
            <person name="Stajich J.E."/>
            <person name="Zupancic J."/>
            <person name="Zalar P."/>
            <person name="Gunde-Cimerman N."/>
        </authorList>
    </citation>
    <scope>NUCLEOTIDE SEQUENCE [LARGE SCALE GENOMIC DNA]</scope>
    <source>
        <strain evidence="6 7">EXF-6669</strain>
    </source>
</reference>
<dbReference type="InterPro" id="IPR050613">
    <property type="entry name" value="Sec_Metabolite_Reg"/>
</dbReference>
<comment type="subcellular location">
    <subcellularLocation>
        <location evidence="1">Nucleus</location>
    </subcellularLocation>
</comment>
<keyword evidence="3" id="KW-0539">Nucleus</keyword>
<name>A0A3M6ZPA5_HORWE</name>
<dbReference type="SUPFAM" id="SSF57701">
    <property type="entry name" value="Zn2/Cys6 DNA-binding domain"/>
    <property type="match status" value="1"/>
</dbReference>
<dbReference type="GO" id="GO:0000981">
    <property type="term" value="F:DNA-binding transcription factor activity, RNA polymerase II-specific"/>
    <property type="evidence" value="ECO:0007669"/>
    <property type="project" value="InterPro"/>
</dbReference>
<proteinExistence type="predicted"/>
<dbReference type="AlphaFoldDB" id="A0A3M6ZPA5"/>